<evidence type="ECO:0000313" key="1">
    <source>
        <dbReference type="EMBL" id="EBM3343403.1"/>
    </source>
</evidence>
<comment type="caution">
    <text evidence="1">The sequence shown here is derived from an EMBL/GenBank/DDBJ whole genome shotgun (WGS) entry which is preliminary data.</text>
</comment>
<name>A0A5T5W0V0_SALER</name>
<proteinExistence type="predicted"/>
<organism evidence="1">
    <name type="scientific">Salmonella enterica</name>
    <name type="common">Salmonella choleraesuis</name>
    <dbReference type="NCBI Taxonomy" id="28901"/>
    <lineage>
        <taxon>Bacteria</taxon>
        <taxon>Pseudomonadati</taxon>
        <taxon>Pseudomonadota</taxon>
        <taxon>Gammaproteobacteria</taxon>
        <taxon>Enterobacterales</taxon>
        <taxon>Enterobacteriaceae</taxon>
        <taxon>Salmonella</taxon>
    </lineage>
</organism>
<gene>
    <name evidence="1" type="ORF">DYD63_05280</name>
</gene>
<protein>
    <submittedName>
        <fullName evidence="1">Uncharacterized protein</fullName>
    </submittedName>
</protein>
<dbReference type="AlphaFoldDB" id="A0A5T5W0V0"/>
<feature type="non-terminal residue" evidence="1">
    <location>
        <position position="1"/>
    </location>
</feature>
<reference evidence="1" key="1">
    <citation type="submission" date="2018-08" db="EMBL/GenBank/DDBJ databases">
        <authorList>
            <consortium name="PulseNet: The National Subtyping Network for Foodborne Disease Surveillance"/>
            <person name="Tarr C.L."/>
            <person name="Trees E."/>
            <person name="Katz L.S."/>
            <person name="Carleton-Romer H.A."/>
            <person name="Stroika S."/>
            <person name="Kucerova Z."/>
            <person name="Roache K.F."/>
            <person name="Sabol A.L."/>
            <person name="Besser J."/>
            <person name="Gerner-Smidt P."/>
        </authorList>
    </citation>
    <scope>NUCLEOTIDE SEQUENCE</scope>
    <source>
        <strain evidence="1">PNUSAS048021</strain>
    </source>
</reference>
<sequence length="68" mass="7866">ISQFAKKDGNIAAGRHSVINFVNWLRVFFNLTFLSEKDVIMNHNAEKTVIKGPFRLIKIAFMYTMSVF</sequence>
<accession>A0A5T5W0V0</accession>
<dbReference type="EMBL" id="AAGCIB010000010">
    <property type="protein sequence ID" value="EBM3343403.1"/>
    <property type="molecule type" value="Genomic_DNA"/>
</dbReference>